<keyword evidence="8" id="KW-0902">Two-component regulatory system</keyword>
<keyword evidence="5" id="KW-0547">Nucleotide-binding</keyword>
<gene>
    <name evidence="10" type="primary">todS_2</name>
    <name evidence="10" type="ORF">CLMAG_30340</name>
</gene>
<protein>
    <recommendedName>
        <fullName evidence="2">histidine kinase</fullName>
        <ecNumber evidence="2">2.7.13.3</ecNumber>
    </recommendedName>
</protein>
<feature type="domain" description="Histidine kinase" evidence="9">
    <location>
        <begin position="230"/>
        <end position="453"/>
    </location>
</feature>
<sequence>MKNNLGIVICKNFIEELELVLKNINIKNVIVSTFSSECRCVKKEKNASIMEAIRRCEETCSKIIIICGTCCKNLNKLTVNKYKLEIYRTKYCFELFTNKDIILDFISKKLYLLTPGKLKKWEKDINAWEINRENIAKIRLLDTGIHEDSLKKLEEISEYLDIPCDSFFIGIDVFTMFIEKCILQWKLECEREDISEHKRTENLRLKIQEQSKLLGEAMEYDKLKKEFFANLSHEFKTPLNVMTSTLQLLKLIGLNGNDSENEEKIKQYYDIMNQNCYRLLRLVNNLIDITKIDTGYFKINLRNENVITVIEDITLAVTSYAKNKGLEVTFDTDIEEKVMACDAEKIERIILNLLSNAIKFTPAGGKILVSIVDKNSSIIVSVKDNGVGIPYAMQKSIFERFIQVDKSFSRNREGSGIGLSLVKSLVEMHGGVIGILSEYGKGSEFVIKLPVRVLSEEQTTILEANIARANSAQRISIEFSDIYD</sequence>
<dbReference type="PRINTS" id="PR00344">
    <property type="entry name" value="BCTRLSENSOR"/>
</dbReference>
<evidence type="ECO:0000256" key="7">
    <source>
        <dbReference type="ARBA" id="ARBA00022840"/>
    </source>
</evidence>
<dbReference type="AlphaFoldDB" id="A0A161XAK6"/>
<dbReference type="OrthoDB" id="9813394at2"/>
<dbReference type="InterPro" id="IPR050736">
    <property type="entry name" value="Sensor_HK_Regulatory"/>
</dbReference>
<keyword evidence="11" id="KW-1185">Reference proteome</keyword>
<proteinExistence type="predicted"/>
<dbReference type="CDD" id="cd16922">
    <property type="entry name" value="HATPase_EvgS-ArcB-TorS-like"/>
    <property type="match status" value="1"/>
</dbReference>
<dbReference type="SMART" id="SM00387">
    <property type="entry name" value="HATPase_c"/>
    <property type="match status" value="1"/>
</dbReference>
<evidence type="ECO:0000256" key="1">
    <source>
        <dbReference type="ARBA" id="ARBA00000085"/>
    </source>
</evidence>
<dbReference type="GO" id="GO:0005524">
    <property type="term" value="F:ATP binding"/>
    <property type="evidence" value="ECO:0007669"/>
    <property type="project" value="UniProtKB-KW"/>
</dbReference>
<evidence type="ECO:0000313" key="11">
    <source>
        <dbReference type="Proteomes" id="UP000076603"/>
    </source>
</evidence>
<organism evidence="10 11">
    <name type="scientific">Clostridium magnum DSM 2767</name>
    <dbReference type="NCBI Taxonomy" id="1121326"/>
    <lineage>
        <taxon>Bacteria</taxon>
        <taxon>Bacillati</taxon>
        <taxon>Bacillota</taxon>
        <taxon>Clostridia</taxon>
        <taxon>Eubacteriales</taxon>
        <taxon>Clostridiaceae</taxon>
        <taxon>Clostridium</taxon>
    </lineage>
</organism>
<dbReference type="InterPro" id="IPR003594">
    <property type="entry name" value="HATPase_dom"/>
</dbReference>
<dbReference type="Pfam" id="PF02518">
    <property type="entry name" value="HATPase_c"/>
    <property type="match status" value="1"/>
</dbReference>
<dbReference type="PATRIC" id="fig|1121326.3.peg.3060"/>
<dbReference type="Pfam" id="PF00512">
    <property type="entry name" value="HisKA"/>
    <property type="match status" value="1"/>
</dbReference>
<reference evidence="10 11" key="1">
    <citation type="submission" date="2016-04" db="EMBL/GenBank/DDBJ databases">
        <title>Genome sequence of Clostridium magnum DSM 2767.</title>
        <authorList>
            <person name="Poehlein A."/>
            <person name="Uhlig R."/>
            <person name="Fischer R."/>
            <person name="Bahl H."/>
            <person name="Daniel R."/>
        </authorList>
    </citation>
    <scope>NUCLEOTIDE SEQUENCE [LARGE SCALE GENOMIC DNA]</scope>
    <source>
        <strain evidence="10 11">DSM 2767</strain>
    </source>
</reference>
<evidence type="ECO:0000256" key="4">
    <source>
        <dbReference type="ARBA" id="ARBA00022679"/>
    </source>
</evidence>
<dbReference type="CDD" id="cd00082">
    <property type="entry name" value="HisKA"/>
    <property type="match status" value="1"/>
</dbReference>
<evidence type="ECO:0000313" key="10">
    <source>
        <dbReference type="EMBL" id="KZL91276.1"/>
    </source>
</evidence>
<dbReference type="InterPro" id="IPR004358">
    <property type="entry name" value="Sig_transdc_His_kin-like_C"/>
</dbReference>
<dbReference type="InterPro" id="IPR012437">
    <property type="entry name" value="DUF1638"/>
</dbReference>
<dbReference type="FunFam" id="3.30.565.10:FF:000037">
    <property type="entry name" value="Hybrid sensor histidine kinase/response regulator"/>
    <property type="match status" value="1"/>
</dbReference>
<evidence type="ECO:0000259" key="9">
    <source>
        <dbReference type="PROSITE" id="PS50109"/>
    </source>
</evidence>
<keyword evidence="7" id="KW-0067">ATP-binding</keyword>
<dbReference type="Gene3D" id="3.30.565.10">
    <property type="entry name" value="Histidine kinase-like ATPase, C-terminal domain"/>
    <property type="match status" value="1"/>
</dbReference>
<comment type="caution">
    <text evidence="10">The sequence shown here is derived from an EMBL/GenBank/DDBJ whole genome shotgun (WGS) entry which is preliminary data.</text>
</comment>
<dbReference type="InterPro" id="IPR003661">
    <property type="entry name" value="HisK_dim/P_dom"/>
</dbReference>
<dbReference type="InterPro" id="IPR036097">
    <property type="entry name" value="HisK_dim/P_sf"/>
</dbReference>
<evidence type="ECO:0000256" key="2">
    <source>
        <dbReference type="ARBA" id="ARBA00012438"/>
    </source>
</evidence>
<evidence type="ECO:0000256" key="6">
    <source>
        <dbReference type="ARBA" id="ARBA00022777"/>
    </source>
</evidence>
<keyword evidence="3" id="KW-0597">Phosphoprotein</keyword>
<dbReference type="InterPro" id="IPR005467">
    <property type="entry name" value="His_kinase_dom"/>
</dbReference>
<comment type="catalytic activity">
    <reaction evidence="1">
        <text>ATP + protein L-histidine = ADP + protein N-phospho-L-histidine.</text>
        <dbReference type="EC" id="2.7.13.3"/>
    </reaction>
</comment>
<dbReference type="Gene3D" id="1.10.287.130">
    <property type="match status" value="1"/>
</dbReference>
<dbReference type="RefSeq" id="WP_066623762.1">
    <property type="nucleotide sequence ID" value="NZ_FQXL01000027.1"/>
</dbReference>
<dbReference type="EMBL" id="LWAE01000003">
    <property type="protein sequence ID" value="KZL91276.1"/>
    <property type="molecule type" value="Genomic_DNA"/>
</dbReference>
<dbReference type="PROSITE" id="PS50109">
    <property type="entry name" value="HIS_KIN"/>
    <property type="match status" value="1"/>
</dbReference>
<dbReference type="SUPFAM" id="SSF47384">
    <property type="entry name" value="Homodimeric domain of signal transducing histidine kinase"/>
    <property type="match status" value="1"/>
</dbReference>
<name>A0A161XAK6_9CLOT</name>
<dbReference type="GO" id="GO:0000155">
    <property type="term" value="F:phosphorelay sensor kinase activity"/>
    <property type="evidence" value="ECO:0007669"/>
    <property type="project" value="InterPro"/>
</dbReference>
<dbReference type="Proteomes" id="UP000076603">
    <property type="component" value="Unassembled WGS sequence"/>
</dbReference>
<evidence type="ECO:0000256" key="3">
    <source>
        <dbReference type="ARBA" id="ARBA00022553"/>
    </source>
</evidence>
<accession>A0A161XAK6</accession>
<dbReference type="STRING" id="1121326.CLMAG_30340"/>
<evidence type="ECO:0000256" key="5">
    <source>
        <dbReference type="ARBA" id="ARBA00022741"/>
    </source>
</evidence>
<dbReference type="SUPFAM" id="SSF55874">
    <property type="entry name" value="ATPase domain of HSP90 chaperone/DNA topoisomerase II/histidine kinase"/>
    <property type="match status" value="1"/>
</dbReference>
<dbReference type="InterPro" id="IPR036890">
    <property type="entry name" value="HATPase_C_sf"/>
</dbReference>
<dbReference type="PANTHER" id="PTHR43711:SF26">
    <property type="entry name" value="SENSOR HISTIDINE KINASE RCSC"/>
    <property type="match status" value="1"/>
</dbReference>
<dbReference type="EC" id="2.7.13.3" evidence="2"/>
<keyword evidence="6 10" id="KW-0418">Kinase</keyword>
<dbReference type="SMART" id="SM00388">
    <property type="entry name" value="HisKA"/>
    <property type="match status" value="1"/>
</dbReference>
<keyword evidence="4 10" id="KW-0808">Transferase</keyword>
<evidence type="ECO:0000256" key="8">
    <source>
        <dbReference type="ARBA" id="ARBA00023012"/>
    </source>
</evidence>
<dbReference type="PANTHER" id="PTHR43711">
    <property type="entry name" value="TWO-COMPONENT HISTIDINE KINASE"/>
    <property type="match status" value="1"/>
</dbReference>
<dbReference type="Pfam" id="PF07796">
    <property type="entry name" value="DUF1638"/>
    <property type="match status" value="1"/>
</dbReference>